<dbReference type="RefSeq" id="XP_011310452.1">
    <property type="nucleotide sequence ID" value="XM_011312150.1"/>
</dbReference>
<feature type="compositionally biased region" description="Low complexity" evidence="1">
    <location>
        <begin position="75"/>
        <end position="84"/>
    </location>
</feature>
<sequence length="220" mass="23636">MNRLIIVVAMAVACQAQYPGYGAEYHQAKFEPPAPVGPDGNVIDTPEVQHAKAAHFAEFSRAAQRAAQQKDHYPESSPSGPSYPIHQAYSHPAPAPVPVSQYRPAPQHFSPAPPAANYLRQQHSHYSVPSKQPFQPAPLAEDGTVIDTPEVAALKASRLAELAEAEARAYKNAGPQGEPAYGAPQHYNPGYTAPQAYSGFGKAAYQPGPNYQSQHLLGSY</sequence>
<feature type="signal peptide" evidence="2">
    <location>
        <begin position="1"/>
        <end position="16"/>
    </location>
</feature>
<feature type="region of interest" description="Disordered" evidence="1">
    <location>
        <begin position="122"/>
        <end position="141"/>
    </location>
</feature>
<dbReference type="Proteomes" id="UP000694866">
    <property type="component" value="Unplaced"/>
</dbReference>
<keyword evidence="4" id="KW-1185">Reference proteome</keyword>
<dbReference type="GeneID" id="105270916"/>
<protein>
    <submittedName>
        <fullName evidence="3">PCP_1 protein</fullName>
    </submittedName>
    <submittedName>
        <fullName evidence="5">Pupal cuticle protein</fullName>
    </submittedName>
</protein>
<organism evidence="3">
    <name type="scientific">Fopius arisanus</name>
    <dbReference type="NCBI Taxonomy" id="64838"/>
    <lineage>
        <taxon>Eukaryota</taxon>
        <taxon>Metazoa</taxon>
        <taxon>Ecdysozoa</taxon>
        <taxon>Arthropoda</taxon>
        <taxon>Hexapoda</taxon>
        <taxon>Insecta</taxon>
        <taxon>Pterygota</taxon>
        <taxon>Neoptera</taxon>
        <taxon>Endopterygota</taxon>
        <taxon>Hymenoptera</taxon>
        <taxon>Apocrita</taxon>
        <taxon>Ichneumonoidea</taxon>
        <taxon>Braconidae</taxon>
        <taxon>Opiinae</taxon>
        <taxon>Fopius</taxon>
    </lineage>
</organism>
<evidence type="ECO:0000313" key="3">
    <source>
        <dbReference type="EMBL" id="JAG77413.1"/>
    </source>
</evidence>
<accession>A0A9R1U7S7</accession>
<dbReference type="AlphaFoldDB" id="A0A0C9RL52"/>
<dbReference type="KEGG" id="fas:105270916"/>
<evidence type="ECO:0000313" key="4">
    <source>
        <dbReference type="Proteomes" id="UP000694866"/>
    </source>
</evidence>
<evidence type="ECO:0000313" key="5">
    <source>
        <dbReference type="RefSeq" id="XP_011310452.1"/>
    </source>
</evidence>
<keyword evidence="2" id="KW-0732">Signal</keyword>
<feature type="chain" id="PRO_5044541749" evidence="2">
    <location>
        <begin position="17"/>
        <end position="220"/>
    </location>
</feature>
<dbReference type="EMBL" id="GBYB01007646">
    <property type="protein sequence ID" value="JAG77413.1"/>
    <property type="molecule type" value="Transcribed_RNA"/>
</dbReference>
<proteinExistence type="predicted"/>
<dbReference type="OrthoDB" id="7699232at2759"/>
<evidence type="ECO:0000256" key="2">
    <source>
        <dbReference type="SAM" id="SignalP"/>
    </source>
</evidence>
<name>A0A0C9RL52_9HYME</name>
<gene>
    <name evidence="3" type="primary">PCP_1</name>
    <name evidence="5" type="synonym">LOC105270916</name>
    <name evidence="3" type="ORF">g.73872</name>
</gene>
<reference evidence="5" key="2">
    <citation type="submission" date="2025-04" db="UniProtKB">
        <authorList>
            <consortium name="RefSeq"/>
        </authorList>
    </citation>
    <scope>IDENTIFICATION</scope>
    <source>
        <strain evidence="5">USDA-PBARC FA_bdor</strain>
        <tissue evidence="5">Whole organism</tissue>
    </source>
</reference>
<evidence type="ECO:0000256" key="1">
    <source>
        <dbReference type="SAM" id="MobiDB-lite"/>
    </source>
</evidence>
<feature type="compositionally biased region" description="Polar residues" evidence="1">
    <location>
        <begin position="122"/>
        <end position="133"/>
    </location>
</feature>
<feature type="region of interest" description="Disordered" evidence="1">
    <location>
        <begin position="60"/>
        <end position="115"/>
    </location>
</feature>
<accession>A0A0C9RL52</accession>
<reference evidence="3" key="1">
    <citation type="submission" date="2015-01" db="EMBL/GenBank/DDBJ databases">
        <title>Transcriptome Assembly of Fopius arisanus.</title>
        <authorList>
            <person name="Geib S."/>
        </authorList>
    </citation>
    <scope>NUCLEOTIDE SEQUENCE</scope>
</reference>